<dbReference type="Proteomes" id="UP001224890">
    <property type="component" value="Unassembled WGS sequence"/>
</dbReference>
<comment type="caution">
    <text evidence="1">The sequence shown here is derived from an EMBL/GenBank/DDBJ whole genome shotgun (WGS) entry which is preliminary data.</text>
</comment>
<sequence>MSRIQMKRTMMSSTCLFASIGRAFPHWFRLNAAALKTTSTSANRSWKNTERYGSVQRGRHLTYFPCLCQP</sequence>
<name>A0AAJ0A903_9PEZI</name>
<evidence type="ECO:0000313" key="2">
    <source>
        <dbReference type="Proteomes" id="UP001224890"/>
    </source>
</evidence>
<dbReference type="AlphaFoldDB" id="A0AAJ0A903"/>
<keyword evidence="2" id="KW-1185">Reference proteome</keyword>
<evidence type="ECO:0000313" key="1">
    <source>
        <dbReference type="EMBL" id="KAK1658746.1"/>
    </source>
</evidence>
<gene>
    <name evidence="1" type="ORF">BDP55DRAFT_374354</name>
</gene>
<protein>
    <submittedName>
        <fullName evidence="1">Uncharacterized protein</fullName>
    </submittedName>
</protein>
<dbReference type="EMBL" id="JAHMHR010000069">
    <property type="protein sequence ID" value="KAK1658746.1"/>
    <property type="molecule type" value="Genomic_DNA"/>
</dbReference>
<proteinExistence type="predicted"/>
<dbReference type="GeneID" id="85451650"/>
<accession>A0AAJ0A903</accession>
<reference evidence="1" key="1">
    <citation type="submission" date="2021-06" db="EMBL/GenBank/DDBJ databases">
        <title>Comparative genomics, transcriptomics and evolutionary studies reveal genomic signatures of adaptation to plant cell wall in hemibiotrophic fungi.</title>
        <authorList>
            <consortium name="DOE Joint Genome Institute"/>
            <person name="Baroncelli R."/>
            <person name="Diaz J.F."/>
            <person name="Benocci T."/>
            <person name="Peng M."/>
            <person name="Battaglia E."/>
            <person name="Haridas S."/>
            <person name="Andreopoulos W."/>
            <person name="Labutti K."/>
            <person name="Pangilinan J."/>
            <person name="Floch G.L."/>
            <person name="Makela M.R."/>
            <person name="Henrissat B."/>
            <person name="Grigoriev I.V."/>
            <person name="Crouch J.A."/>
            <person name="De Vries R.P."/>
            <person name="Sukno S.A."/>
            <person name="Thon M.R."/>
        </authorList>
    </citation>
    <scope>NUCLEOTIDE SEQUENCE</scope>
    <source>
        <strain evidence="1">CBS 193.32</strain>
    </source>
</reference>
<dbReference type="RefSeq" id="XP_060423510.1">
    <property type="nucleotide sequence ID" value="XM_060567124.1"/>
</dbReference>
<organism evidence="1 2">
    <name type="scientific">Colletotrichum godetiae</name>
    <dbReference type="NCBI Taxonomy" id="1209918"/>
    <lineage>
        <taxon>Eukaryota</taxon>
        <taxon>Fungi</taxon>
        <taxon>Dikarya</taxon>
        <taxon>Ascomycota</taxon>
        <taxon>Pezizomycotina</taxon>
        <taxon>Sordariomycetes</taxon>
        <taxon>Hypocreomycetidae</taxon>
        <taxon>Glomerellales</taxon>
        <taxon>Glomerellaceae</taxon>
        <taxon>Colletotrichum</taxon>
        <taxon>Colletotrichum acutatum species complex</taxon>
    </lineage>
</organism>